<evidence type="ECO:0000313" key="9">
    <source>
        <dbReference type="EMBL" id="QKN23682.1"/>
    </source>
</evidence>
<evidence type="ECO:0000256" key="7">
    <source>
        <dbReference type="SAM" id="Phobius"/>
    </source>
</evidence>
<gene>
    <name evidence="9" type="ORF">GJQ69_03835</name>
</gene>
<dbReference type="Pfam" id="PF02706">
    <property type="entry name" value="Wzz"/>
    <property type="match status" value="1"/>
</dbReference>
<feature type="transmembrane region" description="Helical" evidence="7">
    <location>
        <begin position="20"/>
        <end position="42"/>
    </location>
</feature>
<proteinExistence type="inferred from homology"/>
<dbReference type="PANTHER" id="PTHR32309">
    <property type="entry name" value="TYROSINE-PROTEIN KINASE"/>
    <property type="match status" value="1"/>
</dbReference>
<evidence type="ECO:0000259" key="8">
    <source>
        <dbReference type="Pfam" id="PF02706"/>
    </source>
</evidence>
<evidence type="ECO:0000256" key="4">
    <source>
        <dbReference type="ARBA" id="ARBA00022692"/>
    </source>
</evidence>
<dbReference type="InterPro" id="IPR050445">
    <property type="entry name" value="Bact_polysacc_biosynth/exp"/>
</dbReference>
<dbReference type="RefSeq" id="WP_174192990.1">
    <property type="nucleotide sequence ID" value="NZ_CP046051.1"/>
</dbReference>
<comment type="similarity">
    <text evidence="2">Belongs to the CpsC/CapA family.</text>
</comment>
<evidence type="ECO:0000313" key="10">
    <source>
        <dbReference type="Proteomes" id="UP000501316"/>
    </source>
</evidence>
<keyword evidence="6 7" id="KW-0472">Membrane</keyword>
<dbReference type="PANTHER" id="PTHR32309:SF13">
    <property type="entry name" value="FERRIC ENTEROBACTIN TRANSPORT PROTEIN FEPE"/>
    <property type="match status" value="1"/>
</dbReference>
<accession>A0A859DSA8</accession>
<name>A0A859DSA8_9FIRM</name>
<dbReference type="Proteomes" id="UP000501316">
    <property type="component" value="Chromosome"/>
</dbReference>
<dbReference type="InterPro" id="IPR003856">
    <property type="entry name" value="LPS_length_determ_N"/>
</dbReference>
<comment type="subcellular location">
    <subcellularLocation>
        <location evidence="1">Cell membrane</location>
        <topology evidence="1">Multi-pass membrane protein</topology>
    </subcellularLocation>
</comment>
<evidence type="ECO:0000256" key="2">
    <source>
        <dbReference type="ARBA" id="ARBA00006683"/>
    </source>
</evidence>
<evidence type="ECO:0000256" key="5">
    <source>
        <dbReference type="ARBA" id="ARBA00022989"/>
    </source>
</evidence>
<dbReference type="GO" id="GO:0005886">
    <property type="term" value="C:plasma membrane"/>
    <property type="evidence" value="ECO:0007669"/>
    <property type="project" value="UniProtKB-SubCell"/>
</dbReference>
<dbReference type="GO" id="GO:0004713">
    <property type="term" value="F:protein tyrosine kinase activity"/>
    <property type="evidence" value="ECO:0007669"/>
    <property type="project" value="TreeGrafter"/>
</dbReference>
<dbReference type="AlphaFoldDB" id="A0A859DSA8"/>
<evidence type="ECO:0000256" key="1">
    <source>
        <dbReference type="ARBA" id="ARBA00004651"/>
    </source>
</evidence>
<organism evidence="9 10">
    <name type="scientific">Caproicibacterium lactatifermentans</name>
    <dbReference type="NCBI Taxonomy" id="2666138"/>
    <lineage>
        <taxon>Bacteria</taxon>
        <taxon>Bacillati</taxon>
        <taxon>Bacillota</taxon>
        <taxon>Clostridia</taxon>
        <taxon>Eubacteriales</taxon>
        <taxon>Oscillospiraceae</taxon>
        <taxon>Caproicibacterium</taxon>
    </lineage>
</organism>
<protein>
    <recommendedName>
        <fullName evidence="8">Polysaccharide chain length determinant N-terminal domain-containing protein</fullName>
    </recommendedName>
</protein>
<feature type="domain" description="Polysaccharide chain length determinant N-terminal" evidence="8">
    <location>
        <begin position="6"/>
        <end position="99"/>
    </location>
</feature>
<sequence>MNETTELDLHRILFIFRQRWKWILSGFIIGLALMFVTSSFLIPKKYTSSVSLYVNNSQQKATSQDTVNQDDLNASQQLVNTYIVILEDDRVMQSIADKLSKPVSVGQMKKAVHMESANKTEVLSISAETTNPELSAEICNTIADVAPDVLKRVVKAGSVEVIGKATPASSPSSPNVAKQSAIGALIGLMIMIIVSLLAEVLDTTIKGEEDVKKRLNIPVLGEIPHLENQTRAGGKTDEAKK</sequence>
<dbReference type="KEGG" id="clf:GJQ69_03835"/>
<evidence type="ECO:0000256" key="6">
    <source>
        <dbReference type="ARBA" id="ARBA00023136"/>
    </source>
</evidence>
<keyword evidence="4 7" id="KW-0812">Transmembrane</keyword>
<keyword evidence="3" id="KW-1003">Cell membrane</keyword>
<keyword evidence="5 7" id="KW-1133">Transmembrane helix</keyword>
<dbReference type="EMBL" id="CP046051">
    <property type="protein sequence ID" value="QKN23682.1"/>
    <property type="molecule type" value="Genomic_DNA"/>
</dbReference>
<evidence type="ECO:0000256" key="3">
    <source>
        <dbReference type="ARBA" id="ARBA00022475"/>
    </source>
</evidence>
<feature type="transmembrane region" description="Helical" evidence="7">
    <location>
        <begin position="180"/>
        <end position="198"/>
    </location>
</feature>
<reference evidence="9 10" key="1">
    <citation type="submission" date="2019-11" db="EMBL/GenBank/DDBJ databases">
        <authorList>
            <person name="Ren C."/>
            <person name="Wang H."/>
            <person name="Xu Y."/>
        </authorList>
    </citation>
    <scope>NUCLEOTIDE SEQUENCE [LARGE SCALE GENOMIC DNA]</scope>
    <source>
        <strain evidence="9 10">LBM 19010</strain>
    </source>
</reference>